<dbReference type="GO" id="GO:0016042">
    <property type="term" value="P:lipid catabolic process"/>
    <property type="evidence" value="ECO:0007669"/>
    <property type="project" value="TreeGrafter"/>
</dbReference>
<dbReference type="GO" id="GO:0005615">
    <property type="term" value="C:extracellular space"/>
    <property type="evidence" value="ECO:0007669"/>
    <property type="project" value="TreeGrafter"/>
</dbReference>
<dbReference type="PANTHER" id="PTHR11610:SF169">
    <property type="entry name" value="GH15759P-RELATED"/>
    <property type="match status" value="1"/>
</dbReference>
<dbReference type="EMBL" id="JARPUR010000006">
    <property type="protein sequence ID" value="KAK4874160.1"/>
    <property type="molecule type" value="Genomic_DNA"/>
</dbReference>
<comment type="similarity">
    <text evidence="2 4">Belongs to the AB hydrolase superfamily. Lipase family.</text>
</comment>
<feature type="domain" description="Lipase" evidence="5">
    <location>
        <begin position="91"/>
        <end position="317"/>
    </location>
</feature>
<dbReference type="InterPro" id="IPR029058">
    <property type="entry name" value="AB_hydrolase_fold"/>
</dbReference>
<keyword evidence="7" id="KW-1185">Reference proteome</keyword>
<evidence type="ECO:0000313" key="7">
    <source>
        <dbReference type="Proteomes" id="UP001353858"/>
    </source>
</evidence>
<evidence type="ECO:0000313" key="6">
    <source>
        <dbReference type="EMBL" id="KAK4874160.1"/>
    </source>
</evidence>
<evidence type="ECO:0000256" key="4">
    <source>
        <dbReference type="RuleBase" id="RU004262"/>
    </source>
</evidence>
<comment type="subcellular location">
    <subcellularLocation>
        <location evidence="1">Secreted</location>
    </subcellularLocation>
</comment>
<comment type="caution">
    <text evidence="6">The sequence shown here is derived from an EMBL/GenBank/DDBJ whole genome shotgun (WGS) entry which is preliminary data.</text>
</comment>
<dbReference type="InterPro" id="IPR013818">
    <property type="entry name" value="Lipase"/>
</dbReference>
<dbReference type="SUPFAM" id="SSF53474">
    <property type="entry name" value="alpha/beta-Hydrolases"/>
    <property type="match status" value="1"/>
</dbReference>
<dbReference type="Pfam" id="PF00151">
    <property type="entry name" value="Lipase"/>
    <property type="match status" value="1"/>
</dbReference>
<gene>
    <name evidence="6" type="ORF">RN001_013520</name>
</gene>
<evidence type="ECO:0000259" key="5">
    <source>
        <dbReference type="Pfam" id="PF00151"/>
    </source>
</evidence>
<dbReference type="GO" id="GO:0017171">
    <property type="term" value="F:serine hydrolase activity"/>
    <property type="evidence" value="ECO:0007669"/>
    <property type="project" value="TreeGrafter"/>
</dbReference>
<reference evidence="7" key="1">
    <citation type="submission" date="2023-01" db="EMBL/GenBank/DDBJ databases">
        <title>Key to firefly adult light organ development and bioluminescence: homeobox transcription factors regulate luciferase expression and transportation to peroxisome.</title>
        <authorList>
            <person name="Fu X."/>
        </authorList>
    </citation>
    <scope>NUCLEOTIDE SEQUENCE [LARGE SCALE GENOMIC DNA]</scope>
</reference>
<dbReference type="GO" id="GO:0016298">
    <property type="term" value="F:lipase activity"/>
    <property type="evidence" value="ECO:0007669"/>
    <property type="project" value="InterPro"/>
</dbReference>
<sequence>MPETEKVTDSSEIFNFMDNIPQVDVLGSIIHILDGVLNETYKNTPPPKSTNCIPKILKIGENELQLSVQPRGFCSYCCRLYKPSRYIRLYFSNKNTTVPIEIRIRNKKDVLRNVGVKANLPTVIYIHGFAEYGLGLSGKHIENAYLALKEDYNIFLVDWGDLCAFPWYPQATIHTKLVGQYLGKFISFYNDTGELPISKIHVIGFSLGAHLAGFIGKYLIEHGYEKLPRITEDADFVDVIHTDAGRIGLGVSIGHADFYPNGGSLVQPGCDLTSLADEKMIEQFGYCAHLRAWKFYAESVRNPKAFPSIKVNNMRRRRDGHFRFVPEAFMGFSVSAQTRGDYFLLTNGKVPYSKTAKEQESEMITE</sequence>
<evidence type="ECO:0000256" key="1">
    <source>
        <dbReference type="ARBA" id="ARBA00004613"/>
    </source>
</evidence>
<dbReference type="PANTHER" id="PTHR11610">
    <property type="entry name" value="LIPASE"/>
    <property type="match status" value="1"/>
</dbReference>
<evidence type="ECO:0000256" key="2">
    <source>
        <dbReference type="ARBA" id="ARBA00010701"/>
    </source>
</evidence>
<accession>A0AAN7PZX9</accession>
<organism evidence="6 7">
    <name type="scientific">Aquatica leii</name>
    <dbReference type="NCBI Taxonomy" id="1421715"/>
    <lineage>
        <taxon>Eukaryota</taxon>
        <taxon>Metazoa</taxon>
        <taxon>Ecdysozoa</taxon>
        <taxon>Arthropoda</taxon>
        <taxon>Hexapoda</taxon>
        <taxon>Insecta</taxon>
        <taxon>Pterygota</taxon>
        <taxon>Neoptera</taxon>
        <taxon>Endopterygota</taxon>
        <taxon>Coleoptera</taxon>
        <taxon>Polyphaga</taxon>
        <taxon>Elateriformia</taxon>
        <taxon>Elateroidea</taxon>
        <taxon>Lampyridae</taxon>
        <taxon>Luciolinae</taxon>
        <taxon>Aquatica</taxon>
    </lineage>
</organism>
<proteinExistence type="inferred from homology"/>
<dbReference type="AlphaFoldDB" id="A0AAN7PZX9"/>
<evidence type="ECO:0000256" key="3">
    <source>
        <dbReference type="ARBA" id="ARBA00022525"/>
    </source>
</evidence>
<dbReference type="Proteomes" id="UP001353858">
    <property type="component" value="Unassembled WGS sequence"/>
</dbReference>
<name>A0AAN7PZX9_9COLE</name>
<dbReference type="Gene3D" id="3.40.50.1820">
    <property type="entry name" value="alpha/beta hydrolase"/>
    <property type="match status" value="2"/>
</dbReference>
<dbReference type="InterPro" id="IPR000734">
    <property type="entry name" value="TAG_lipase"/>
</dbReference>
<protein>
    <recommendedName>
        <fullName evidence="5">Lipase domain-containing protein</fullName>
    </recommendedName>
</protein>
<keyword evidence="3" id="KW-0964">Secreted</keyword>